<evidence type="ECO:0000256" key="6">
    <source>
        <dbReference type="ARBA" id="ARBA00022989"/>
    </source>
</evidence>
<dbReference type="InterPro" id="IPR039261">
    <property type="entry name" value="FNR_nucleotide-bd"/>
</dbReference>
<dbReference type="Proteomes" id="UP000240493">
    <property type="component" value="Unassembled WGS sequence"/>
</dbReference>
<evidence type="ECO:0000256" key="10">
    <source>
        <dbReference type="ARBA" id="ARBA00023180"/>
    </source>
</evidence>
<feature type="chain" id="PRO_5015530745" description="FAD-binding FR-type domain-containing protein" evidence="12">
    <location>
        <begin position="20"/>
        <end position="731"/>
    </location>
</feature>
<keyword evidence="15" id="KW-1185">Reference proteome</keyword>
<feature type="transmembrane region" description="Helical" evidence="11">
    <location>
        <begin position="158"/>
        <end position="181"/>
    </location>
</feature>
<keyword evidence="7" id="KW-0560">Oxidoreductase</keyword>
<evidence type="ECO:0000256" key="8">
    <source>
        <dbReference type="ARBA" id="ARBA00023065"/>
    </source>
</evidence>
<dbReference type="InterPro" id="IPR013112">
    <property type="entry name" value="FAD-bd_8"/>
</dbReference>
<dbReference type="InterPro" id="IPR013121">
    <property type="entry name" value="Fe_red_NAD-bd_6"/>
</dbReference>
<dbReference type="InterPro" id="IPR051410">
    <property type="entry name" value="Ferric/Cupric_Reductase"/>
</dbReference>
<evidence type="ECO:0000313" key="15">
    <source>
        <dbReference type="Proteomes" id="UP000240493"/>
    </source>
</evidence>
<dbReference type="Pfam" id="PF08022">
    <property type="entry name" value="FAD_binding_8"/>
    <property type="match status" value="1"/>
</dbReference>
<dbReference type="EMBL" id="KZ679274">
    <property type="protein sequence ID" value="PTB35573.1"/>
    <property type="molecule type" value="Genomic_DNA"/>
</dbReference>
<dbReference type="GO" id="GO:0006826">
    <property type="term" value="P:iron ion transport"/>
    <property type="evidence" value="ECO:0007669"/>
    <property type="project" value="TreeGrafter"/>
</dbReference>
<dbReference type="GO" id="GO:0015677">
    <property type="term" value="P:copper ion import"/>
    <property type="evidence" value="ECO:0007669"/>
    <property type="project" value="TreeGrafter"/>
</dbReference>
<dbReference type="Pfam" id="PF01794">
    <property type="entry name" value="Ferric_reduct"/>
    <property type="match status" value="1"/>
</dbReference>
<keyword evidence="12" id="KW-0732">Signal</keyword>
<keyword evidence="8" id="KW-0406">Ion transport</keyword>
<evidence type="ECO:0000256" key="2">
    <source>
        <dbReference type="ARBA" id="ARBA00006278"/>
    </source>
</evidence>
<dbReference type="GO" id="GO:0000293">
    <property type="term" value="F:ferric-chelate reductase activity"/>
    <property type="evidence" value="ECO:0007669"/>
    <property type="project" value="UniProtKB-ARBA"/>
</dbReference>
<name>A0A2T3YSM5_TRIA4</name>
<feature type="domain" description="FAD-binding FR-type" evidence="13">
    <location>
        <begin position="421"/>
        <end position="577"/>
    </location>
</feature>
<dbReference type="InterPro" id="IPR013130">
    <property type="entry name" value="Fe3_Rdtase_TM_dom"/>
</dbReference>
<keyword evidence="10" id="KW-0325">Glycoprotein</keyword>
<gene>
    <name evidence="14" type="ORF">M441DRAFT_152886</name>
</gene>
<feature type="transmembrane region" description="Helical" evidence="11">
    <location>
        <begin position="353"/>
        <end position="375"/>
    </location>
</feature>
<dbReference type="OrthoDB" id="167398at2759"/>
<evidence type="ECO:0000256" key="12">
    <source>
        <dbReference type="SAM" id="SignalP"/>
    </source>
</evidence>
<dbReference type="InterPro" id="IPR017927">
    <property type="entry name" value="FAD-bd_FR_type"/>
</dbReference>
<keyword evidence="3" id="KW-0813">Transport</keyword>
<feature type="transmembrane region" description="Helical" evidence="11">
    <location>
        <begin position="237"/>
        <end position="257"/>
    </location>
</feature>
<dbReference type="GO" id="GO:0006879">
    <property type="term" value="P:intracellular iron ion homeostasis"/>
    <property type="evidence" value="ECO:0007669"/>
    <property type="project" value="TreeGrafter"/>
</dbReference>
<feature type="transmembrane region" description="Helical" evidence="11">
    <location>
        <begin position="325"/>
        <end position="347"/>
    </location>
</feature>
<comment type="subcellular location">
    <subcellularLocation>
        <location evidence="1">Membrane</location>
        <topology evidence="1">Multi-pass membrane protein</topology>
    </subcellularLocation>
</comment>
<dbReference type="AlphaFoldDB" id="A0A2T3YSM5"/>
<reference evidence="14 15" key="1">
    <citation type="submission" date="2016-07" db="EMBL/GenBank/DDBJ databases">
        <title>Multiple horizontal gene transfer events from other fungi enriched the ability of initially mycotrophic Trichoderma (Ascomycota) to feed on dead plant biomass.</title>
        <authorList>
            <consortium name="DOE Joint Genome Institute"/>
            <person name="Aerts A."/>
            <person name="Atanasova L."/>
            <person name="Chenthamara K."/>
            <person name="Zhang J."/>
            <person name="Grujic M."/>
            <person name="Henrissat B."/>
            <person name="Kuo A."/>
            <person name="Salamov A."/>
            <person name="Lipzen A."/>
            <person name="Labutti K."/>
            <person name="Barry K."/>
            <person name="Miao Y."/>
            <person name="Rahimi M.J."/>
            <person name="Shen Q."/>
            <person name="Grigoriev I.V."/>
            <person name="Kubicek C.P."/>
            <person name="Druzhinina I.S."/>
        </authorList>
    </citation>
    <scope>NUCLEOTIDE SEQUENCE [LARGE SCALE GENOMIC DNA]</scope>
    <source>
        <strain evidence="14 15">CBS 433.97</strain>
    </source>
</reference>
<dbReference type="Gene3D" id="3.40.50.80">
    <property type="entry name" value="Nucleotide-binding domain of ferredoxin-NADP reductase (FNR) module"/>
    <property type="match status" value="1"/>
</dbReference>
<feature type="signal peptide" evidence="12">
    <location>
        <begin position="1"/>
        <end position="19"/>
    </location>
</feature>
<keyword evidence="4 11" id="KW-0812">Transmembrane</keyword>
<dbReference type="CDD" id="cd06186">
    <property type="entry name" value="NOX_Duox_like_FAD_NADP"/>
    <property type="match status" value="1"/>
</dbReference>
<feature type="transmembrane region" description="Helical" evidence="11">
    <location>
        <begin position="382"/>
        <end position="405"/>
    </location>
</feature>
<evidence type="ECO:0000256" key="3">
    <source>
        <dbReference type="ARBA" id="ARBA00022448"/>
    </source>
</evidence>
<evidence type="ECO:0000256" key="9">
    <source>
        <dbReference type="ARBA" id="ARBA00023136"/>
    </source>
</evidence>
<organism evidence="14 15">
    <name type="scientific">Trichoderma asperellum (strain ATCC 204424 / CBS 433.97 / NBRC 101777)</name>
    <dbReference type="NCBI Taxonomy" id="1042311"/>
    <lineage>
        <taxon>Eukaryota</taxon>
        <taxon>Fungi</taxon>
        <taxon>Dikarya</taxon>
        <taxon>Ascomycota</taxon>
        <taxon>Pezizomycotina</taxon>
        <taxon>Sordariomycetes</taxon>
        <taxon>Hypocreomycetidae</taxon>
        <taxon>Hypocreales</taxon>
        <taxon>Hypocreaceae</taxon>
        <taxon>Trichoderma</taxon>
    </lineage>
</organism>
<keyword evidence="9 11" id="KW-0472">Membrane</keyword>
<evidence type="ECO:0000256" key="1">
    <source>
        <dbReference type="ARBA" id="ARBA00004141"/>
    </source>
</evidence>
<dbReference type="SUPFAM" id="SSF52343">
    <property type="entry name" value="Ferredoxin reductase-like, C-terminal NADP-linked domain"/>
    <property type="match status" value="1"/>
</dbReference>
<accession>A0A2T3YSM5</accession>
<evidence type="ECO:0000259" key="13">
    <source>
        <dbReference type="PROSITE" id="PS51384"/>
    </source>
</evidence>
<evidence type="ECO:0000256" key="7">
    <source>
        <dbReference type="ARBA" id="ARBA00023002"/>
    </source>
</evidence>
<evidence type="ECO:0000256" key="4">
    <source>
        <dbReference type="ARBA" id="ARBA00022692"/>
    </source>
</evidence>
<dbReference type="SFLD" id="SFLDG01168">
    <property type="entry name" value="Ferric_reductase_subgroup_(FRE"/>
    <property type="match status" value="1"/>
</dbReference>
<protein>
    <recommendedName>
        <fullName evidence="13">FAD-binding FR-type domain-containing protein</fullName>
    </recommendedName>
</protein>
<dbReference type="STRING" id="1042311.A0A2T3YSM5"/>
<dbReference type="GO" id="GO:0005886">
    <property type="term" value="C:plasma membrane"/>
    <property type="evidence" value="ECO:0007669"/>
    <property type="project" value="TreeGrafter"/>
</dbReference>
<dbReference type="PROSITE" id="PS51384">
    <property type="entry name" value="FAD_FR"/>
    <property type="match status" value="1"/>
</dbReference>
<dbReference type="PANTHER" id="PTHR32361:SF9">
    <property type="entry name" value="FERRIC REDUCTASE TRANSMEMBRANE COMPONENT 3-RELATED"/>
    <property type="match status" value="1"/>
</dbReference>
<dbReference type="SFLD" id="SFLDS00052">
    <property type="entry name" value="Ferric_Reductase_Domain"/>
    <property type="match status" value="1"/>
</dbReference>
<evidence type="ECO:0000256" key="11">
    <source>
        <dbReference type="SAM" id="Phobius"/>
    </source>
</evidence>
<sequence>MRAFTHALFLSYFTYVAVATLSEPKSSPGLCVKSCESSLQSLRYIDASAEASAPQQACQSRLSLSSTYLCLGLNCGKETRDRALRQLNTTCYDSFGSSIPSFKTGFTDEEIAGLKRINKNDSFNHENPLNGVVIPSPELFSAWFNTLDASEYARRHHYLYGIGVMVFWIVVALLGASYKVYLAIFRMYRSQDRFTSVGIRTQTSSWFKRNVAIPATFGYRCAQNVWWATIPPRIQTITLIIFFLMNAIFSIHGYRIIDESLYFSTPTKQVLRYVSDRTGIISFANFPFIWLFGMRNNVALWLTGWDFGTYNNFHRWCARISTIEAVIHSVLYTVLIFMDGGITYYAWWFTMWFWNAGQMATVFMCALLILSVYWIRRRFYETFLVIHIGLSILLLLTMLGHVSIFNGEYDALFWAPAIIWVFDRIMRVLRIIMFNPGHWSTVALASYNDSANIIRLAVPIGSALYKPRAGNYFFLSILDDSNSWESHPFTVASISDEMPQKMEVSEESLPLLGSIMTTPETNSQYTTLEATNEHMTFLIRPYNGFTMRLRDMLANEEANPKPLRILVDGPYGHTQKLHEYHRVIFIAGGSGIVVALSYLTSLFKEIKTPAKIDLYWAVRESAFAKDILSLYLLSKGVKQAIETGKLSLQLYTSSQLEGLYIDSLPSQVQHHVGRLDIGLVITSAARDTRAGNLAVVACGPAKMEDDSRLAVVHALKEGNHRIDYYEESFIW</sequence>
<dbReference type="Pfam" id="PF08030">
    <property type="entry name" value="NAD_binding_6"/>
    <property type="match status" value="1"/>
</dbReference>
<keyword evidence="5" id="KW-0249">Electron transport</keyword>
<comment type="similarity">
    <text evidence="2">Belongs to the ferric reductase (FRE) family.</text>
</comment>
<proteinExistence type="inferred from homology"/>
<keyword evidence="6 11" id="KW-1133">Transmembrane helix</keyword>
<dbReference type="PANTHER" id="PTHR32361">
    <property type="entry name" value="FERRIC/CUPRIC REDUCTASE TRANSMEMBRANE COMPONENT"/>
    <property type="match status" value="1"/>
</dbReference>
<evidence type="ECO:0000313" key="14">
    <source>
        <dbReference type="EMBL" id="PTB35573.1"/>
    </source>
</evidence>
<evidence type="ECO:0000256" key="5">
    <source>
        <dbReference type="ARBA" id="ARBA00022982"/>
    </source>
</evidence>